<comment type="caution">
    <text evidence="9">The sequence shown here is derived from an EMBL/GenBank/DDBJ whole genome shotgun (WGS) entry which is preliminary data.</text>
</comment>
<sequence length="381" mass="42875">MEACTAVEKELDKVFEKFRDLDKENQRKVEEIINKIEEYVATLNDSDGDGQISAAKAVKIMELLAEARAIATKASTGHRELHSTVSKVGKAIDKNFAADYSVAALNPDFATSERDAKLVNEVICRHFYRTGLPELGALLVQSAQLENTESVVEPYMVINSIVEALRRRDLGPALSWAEQRTDQLHQIGSFLLFRLQKLQYTTMLQQGRVKEGILYARLHFGRVLQAYIDREEIHSQLVGEVRSLMGALAYVHVGLEKSPYAPLTSDSLWIEICDLVNAGAKAVPLLMNMKQVMQQRQVGGMWSSNDDLPIEIDVDREFRFHSVFACPILKQQATEQNPPVRLVCGHCISKDALHKLSHGNKLKCPYCPMEMNTADVKQIFF</sequence>
<keyword evidence="4 6" id="KW-0863">Zinc-finger</keyword>
<keyword evidence="5" id="KW-0862">Zinc</keyword>
<accession>A0A6A4VUC1</accession>
<name>A0A6A4VUC1_AMPAM</name>
<dbReference type="OrthoDB" id="1933281at2759"/>
<evidence type="ECO:0000256" key="5">
    <source>
        <dbReference type="ARBA" id="ARBA00022833"/>
    </source>
</evidence>
<evidence type="ECO:0000256" key="2">
    <source>
        <dbReference type="ARBA" id="ARBA00022490"/>
    </source>
</evidence>
<dbReference type="SUPFAM" id="SSF57850">
    <property type="entry name" value="RING/U-box"/>
    <property type="match status" value="1"/>
</dbReference>
<dbReference type="PANTHER" id="PTHR12170">
    <property type="entry name" value="MACROPHAGE ERYTHROBLAST ATTACHER-RELATED"/>
    <property type="match status" value="1"/>
</dbReference>
<dbReference type="Proteomes" id="UP000440578">
    <property type="component" value="Unassembled WGS sequence"/>
</dbReference>
<keyword evidence="2" id="KW-0963">Cytoplasm</keyword>
<dbReference type="EMBL" id="VIIS01001476">
    <property type="protein sequence ID" value="KAF0297715.1"/>
    <property type="molecule type" value="Genomic_DNA"/>
</dbReference>
<dbReference type="AlphaFoldDB" id="A0A6A4VUC1"/>
<evidence type="ECO:0000259" key="7">
    <source>
        <dbReference type="PROSITE" id="PS50897"/>
    </source>
</evidence>
<dbReference type="Pfam" id="PF10607">
    <property type="entry name" value="CTLH"/>
    <property type="match status" value="1"/>
</dbReference>
<reference evidence="9 10" key="1">
    <citation type="submission" date="2019-07" db="EMBL/GenBank/DDBJ databases">
        <title>Draft genome assembly of a fouling barnacle, Amphibalanus amphitrite (Darwin, 1854): The first reference genome for Thecostraca.</title>
        <authorList>
            <person name="Kim W."/>
        </authorList>
    </citation>
    <scope>NUCLEOTIDE SEQUENCE [LARGE SCALE GENOMIC DNA]</scope>
    <source>
        <strain evidence="9">SNU_AA5</strain>
        <tissue evidence="9">Soma without cirri and trophi</tissue>
    </source>
</reference>
<dbReference type="InterPro" id="IPR006595">
    <property type="entry name" value="CTLH_C"/>
</dbReference>
<dbReference type="PROSITE" id="PS51867">
    <property type="entry name" value="ZF_RING_GID"/>
    <property type="match status" value="1"/>
</dbReference>
<evidence type="ECO:0000313" key="10">
    <source>
        <dbReference type="Proteomes" id="UP000440578"/>
    </source>
</evidence>
<dbReference type="InterPro" id="IPR044063">
    <property type="entry name" value="ZF_RING_GID"/>
</dbReference>
<dbReference type="Pfam" id="PF13445">
    <property type="entry name" value="zf-RING_UBOX"/>
    <property type="match status" value="1"/>
</dbReference>
<dbReference type="InterPro" id="IPR045098">
    <property type="entry name" value="Fyv10_fam"/>
</dbReference>
<evidence type="ECO:0000256" key="1">
    <source>
        <dbReference type="ARBA" id="ARBA00004496"/>
    </source>
</evidence>
<dbReference type="GO" id="GO:0034657">
    <property type="term" value="C:GID complex"/>
    <property type="evidence" value="ECO:0007669"/>
    <property type="project" value="TreeGrafter"/>
</dbReference>
<evidence type="ECO:0000256" key="3">
    <source>
        <dbReference type="ARBA" id="ARBA00022723"/>
    </source>
</evidence>
<feature type="domain" description="CTLH" evidence="7">
    <location>
        <begin position="154"/>
        <end position="211"/>
    </location>
</feature>
<dbReference type="GO" id="GO:0043161">
    <property type="term" value="P:proteasome-mediated ubiquitin-dependent protein catabolic process"/>
    <property type="evidence" value="ECO:0007669"/>
    <property type="project" value="InterPro"/>
</dbReference>
<comment type="subcellular location">
    <subcellularLocation>
        <location evidence="1">Cytoplasm</location>
    </subcellularLocation>
</comment>
<gene>
    <name evidence="9" type="primary">rmnd5a</name>
    <name evidence="9" type="ORF">FJT64_000531</name>
</gene>
<dbReference type="GO" id="GO:0008270">
    <property type="term" value="F:zinc ion binding"/>
    <property type="evidence" value="ECO:0007669"/>
    <property type="project" value="UniProtKB-KW"/>
</dbReference>
<evidence type="ECO:0000256" key="6">
    <source>
        <dbReference type="PROSITE-ProRule" id="PRU01215"/>
    </source>
</evidence>
<dbReference type="SMART" id="SM00668">
    <property type="entry name" value="CTLH"/>
    <property type="match status" value="1"/>
</dbReference>
<dbReference type="PROSITE" id="PS50897">
    <property type="entry name" value="CTLH"/>
    <property type="match status" value="1"/>
</dbReference>
<dbReference type="GO" id="GO:0005737">
    <property type="term" value="C:cytoplasm"/>
    <property type="evidence" value="ECO:0007669"/>
    <property type="project" value="UniProtKB-SubCell"/>
</dbReference>
<feature type="zinc finger region" description="RING-Gid-type" evidence="6">
    <location>
        <begin position="326"/>
        <end position="367"/>
    </location>
</feature>
<dbReference type="FunFam" id="3.30.40.10:FF:000143">
    <property type="entry name" value="Regulator of gluconeogenesis Rmd5"/>
    <property type="match status" value="1"/>
</dbReference>
<evidence type="ECO:0000256" key="4">
    <source>
        <dbReference type="ARBA" id="ARBA00022771"/>
    </source>
</evidence>
<feature type="domain" description="RING-Gid-type" evidence="8">
    <location>
        <begin position="326"/>
        <end position="367"/>
    </location>
</feature>
<protein>
    <submittedName>
        <fullName evidence="9">Protein RMD5 A</fullName>
    </submittedName>
</protein>
<keyword evidence="10" id="KW-1185">Reference proteome</keyword>
<evidence type="ECO:0000313" key="9">
    <source>
        <dbReference type="EMBL" id="KAF0297715.1"/>
    </source>
</evidence>
<dbReference type="InterPro" id="IPR024964">
    <property type="entry name" value="CTLH/CRA"/>
</dbReference>
<dbReference type="GO" id="GO:0005634">
    <property type="term" value="C:nucleus"/>
    <property type="evidence" value="ECO:0007669"/>
    <property type="project" value="TreeGrafter"/>
</dbReference>
<proteinExistence type="predicted"/>
<dbReference type="InterPro" id="IPR027370">
    <property type="entry name" value="Znf-RING_euk"/>
</dbReference>
<dbReference type="Gene3D" id="3.30.40.10">
    <property type="entry name" value="Zinc/RING finger domain, C3HC4 (zinc finger)"/>
    <property type="match status" value="1"/>
</dbReference>
<evidence type="ECO:0000259" key="8">
    <source>
        <dbReference type="PROSITE" id="PS51867"/>
    </source>
</evidence>
<dbReference type="GO" id="GO:0061630">
    <property type="term" value="F:ubiquitin protein ligase activity"/>
    <property type="evidence" value="ECO:0007669"/>
    <property type="project" value="InterPro"/>
</dbReference>
<dbReference type="PANTHER" id="PTHR12170:SF3">
    <property type="entry name" value="GH10162P"/>
    <property type="match status" value="1"/>
</dbReference>
<keyword evidence="3" id="KW-0479">Metal-binding</keyword>
<dbReference type="InterPro" id="IPR013083">
    <property type="entry name" value="Znf_RING/FYVE/PHD"/>
</dbReference>
<organism evidence="9 10">
    <name type="scientific">Amphibalanus amphitrite</name>
    <name type="common">Striped barnacle</name>
    <name type="synonym">Balanus amphitrite</name>
    <dbReference type="NCBI Taxonomy" id="1232801"/>
    <lineage>
        <taxon>Eukaryota</taxon>
        <taxon>Metazoa</taxon>
        <taxon>Ecdysozoa</taxon>
        <taxon>Arthropoda</taxon>
        <taxon>Crustacea</taxon>
        <taxon>Multicrustacea</taxon>
        <taxon>Cirripedia</taxon>
        <taxon>Thoracica</taxon>
        <taxon>Thoracicalcarea</taxon>
        <taxon>Balanomorpha</taxon>
        <taxon>Balanoidea</taxon>
        <taxon>Balanidae</taxon>
        <taxon>Amphibalaninae</taxon>
        <taxon>Amphibalanus</taxon>
    </lineage>
</organism>